<dbReference type="RefSeq" id="WP_096432518.1">
    <property type="nucleotide sequence ID" value="NZ_AP018042.1"/>
</dbReference>
<feature type="chain" id="PRO_5012733876" evidence="1">
    <location>
        <begin position="26"/>
        <end position="332"/>
    </location>
</feature>
<organism evidence="2 3">
    <name type="scientific">Labilibaculum antarcticum</name>
    <dbReference type="NCBI Taxonomy" id="1717717"/>
    <lineage>
        <taxon>Bacteria</taxon>
        <taxon>Pseudomonadati</taxon>
        <taxon>Bacteroidota</taxon>
        <taxon>Bacteroidia</taxon>
        <taxon>Marinilabiliales</taxon>
        <taxon>Marinifilaceae</taxon>
        <taxon>Labilibaculum</taxon>
    </lineage>
</organism>
<proteinExistence type="predicted"/>
<protein>
    <submittedName>
        <fullName evidence="2">Uncharacterized protein</fullName>
    </submittedName>
</protein>
<keyword evidence="3" id="KW-1185">Reference proteome</keyword>
<evidence type="ECO:0000313" key="3">
    <source>
        <dbReference type="Proteomes" id="UP000218267"/>
    </source>
</evidence>
<evidence type="ECO:0000256" key="1">
    <source>
        <dbReference type="SAM" id="SignalP"/>
    </source>
</evidence>
<name>A0A1Y1CPG7_9BACT</name>
<dbReference type="OrthoDB" id="9773411at2"/>
<evidence type="ECO:0000313" key="2">
    <source>
        <dbReference type="EMBL" id="BAX82317.1"/>
    </source>
</evidence>
<dbReference type="EMBL" id="AP018042">
    <property type="protein sequence ID" value="BAX82317.1"/>
    <property type="molecule type" value="Genomic_DNA"/>
</dbReference>
<dbReference type="AlphaFoldDB" id="A0A1Y1CPG7"/>
<feature type="signal peptide" evidence="1">
    <location>
        <begin position="1"/>
        <end position="25"/>
    </location>
</feature>
<reference evidence="3" key="2">
    <citation type="journal article" date="2020" name="Antonie Van Leeuwenhoek">
        <title>Labilibaculum antarcticum sp. nov., a novel facultative anaerobic, psychrotorelant bacterium isolated from marine sediment of Antarctica.</title>
        <authorList>
            <person name="Watanabe M."/>
            <person name="Kojima H."/>
            <person name="Fukui M."/>
        </authorList>
    </citation>
    <scope>NUCLEOTIDE SEQUENCE [LARGE SCALE GENOMIC DNA]</scope>
    <source>
        <strain evidence="3">SPP2</strain>
    </source>
</reference>
<accession>A0A1Y1CPG7</accession>
<keyword evidence="1" id="KW-0732">Signal</keyword>
<sequence>MSRLKIIIFCIFVYGFLSYSKSLNAQSVPAAEENIPYLVTFGADAETSWGDDDFCQIYFFLIPENHTEPVYFRVFDPEIGGYNDEQKGEYNTKVNFSVYGGFECWSNKDAQNIDPVGKFDSGNLLASVNFEQDTKYDNAWYTFGPFNPYEGEMIEKFGGRVFKVIVTGKSGDDGNLYNFFLSTNSKENKEVEGGNVFTYEYTFRLSNDMNDISQIYPFADDKTISVEVTNFDWDNDGYIRINSVAKNGMLCDLSSEDQWIRNKFPIGDREKNSSLEIQFIKRRTILVKNNNVVISIKNQYGEALPFFSIPIGGVPVYTPKIKMKALGKKRKN</sequence>
<dbReference type="KEGG" id="mbas:ALGA_4025"/>
<reference evidence="2 3" key="1">
    <citation type="journal article" date="2018" name="Mar. Genomics">
        <title>Complete genome sequence of Marinifilaceae bacterium strain SPP2, isolated from the Antarctic marine sediment.</title>
        <authorList>
            <person name="Watanabe M."/>
            <person name="Kojima H."/>
            <person name="Fukui M."/>
        </authorList>
    </citation>
    <scope>NUCLEOTIDE SEQUENCE [LARGE SCALE GENOMIC DNA]</scope>
    <source>
        <strain evidence="2 3">SPP2</strain>
    </source>
</reference>
<dbReference type="Proteomes" id="UP000218267">
    <property type="component" value="Chromosome"/>
</dbReference>
<gene>
    <name evidence="2" type="ORF">ALGA_4025</name>
</gene>